<feature type="non-terminal residue" evidence="1">
    <location>
        <position position="95"/>
    </location>
</feature>
<dbReference type="Proteomes" id="UP000017836">
    <property type="component" value="Unassembled WGS sequence"/>
</dbReference>
<keyword evidence="2" id="KW-1185">Reference proteome</keyword>
<name>U5CVP0_AMBTC</name>
<sequence length="95" mass="10909">EEFVGPFSWSKQLQLFLPGINKLPHQDLQLSSSSLKPIEEPVTDKYVINYWVCTLERSTNVTFSKFEFPFKGSYANRLLLEKLLKKPSQKSAGTL</sequence>
<dbReference type="HOGENOM" id="CLU_2392341_0_0_1"/>
<organism evidence="1 2">
    <name type="scientific">Amborella trichopoda</name>
    <dbReference type="NCBI Taxonomy" id="13333"/>
    <lineage>
        <taxon>Eukaryota</taxon>
        <taxon>Viridiplantae</taxon>
        <taxon>Streptophyta</taxon>
        <taxon>Embryophyta</taxon>
        <taxon>Tracheophyta</taxon>
        <taxon>Spermatophyta</taxon>
        <taxon>Magnoliopsida</taxon>
        <taxon>Amborellales</taxon>
        <taxon>Amborellaceae</taxon>
        <taxon>Amborella</taxon>
    </lineage>
</organism>
<evidence type="ECO:0000313" key="1">
    <source>
        <dbReference type="EMBL" id="ERN05000.1"/>
    </source>
</evidence>
<accession>U5CVP0</accession>
<dbReference type="EMBL" id="KI394016">
    <property type="protein sequence ID" value="ERN05000.1"/>
    <property type="molecule type" value="Genomic_DNA"/>
</dbReference>
<reference evidence="2" key="1">
    <citation type="journal article" date="2013" name="Science">
        <title>The Amborella genome and the evolution of flowering plants.</title>
        <authorList>
            <consortium name="Amborella Genome Project"/>
        </authorList>
    </citation>
    <scope>NUCLEOTIDE SEQUENCE [LARGE SCALE GENOMIC DNA]</scope>
</reference>
<evidence type="ECO:0000313" key="2">
    <source>
        <dbReference type="Proteomes" id="UP000017836"/>
    </source>
</evidence>
<protein>
    <submittedName>
        <fullName evidence="1">Uncharacterized protein</fullName>
    </submittedName>
</protein>
<proteinExistence type="predicted"/>
<dbReference type="AlphaFoldDB" id="U5CVP0"/>
<gene>
    <name evidence="1" type="ORF">AMTR_s02077p00004360</name>
</gene>
<feature type="non-terminal residue" evidence="1">
    <location>
        <position position="1"/>
    </location>
</feature>